<dbReference type="Pfam" id="PF22725">
    <property type="entry name" value="GFO_IDH_MocA_C3"/>
    <property type="match status" value="1"/>
</dbReference>
<keyword evidence="6" id="KW-1185">Reference proteome</keyword>
<dbReference type="PANTHER" id="PTHR22604:SF105">
    <property type="entry name" value="TRANS-1,2-DIHYDROBENZENE-1,2-DIOL DEHYDROGENASE"/>
    <property type="match status" value="1"/>
</dbReference>
<accession>A0ABS3KUX9</accession>
<dbReference type="EMBL" id="JACTNG010000009">
    <property type="protein sequence ID" value="MBO1080672.1"/>
    <property type="molecule type" value="Genomic_DNA"/>
</dbReference>
<evidence type="ECO:0000259" key="3">
    <source>
        <dbReference type="Pfam" id="PF01408"/>
    </source>
</evidence>
<name>A0ABS3KUX9_9PROT</name>
<evidence type="ECO:0000256" key="1">
    <source>
        <dbReference type="ARBA" id="ARBA00010928"/>
    </source>
</evidence>
<comment type="caution">
    <text evidence="5">The sequence shown here is derived from an EMBL/GenBank/DDBJ whole genome shotgun (WGS) entry which is preliminary data.</text>
</comment>
<evidence type="ECO:0000256" key="2">
    <source>
        <dbReference type="ARBA" id="ARBA00023002"/>
    </source>
</evidence>
<sequence>MSDPAPLRIGILGAANIARAFCRGVAGSPLVEVAAVASRTPDKAGAFAAECAIPRAHGSYQALLADPEIEAVYIPLPNHLHAEWAIRAAEAGKHVLCEKPVAIGGAEAQAMFDAARAHGVQLVEAYPYMAQPQTLRLRALIAQGAVGRVQMVSASFGFAFCAPDGTVLRDPDDIRLDPARGGGALLDAGTYSMSLIRIATGERPARVHAVGRTGPSGVDLTVAATLCFPSGAIAQLGCSMATAGHRHATITGDLGVIETSYGNHAPQGAATLPLRVKRGAANPVPFEELTVPATDGFRAEAESFARMIRLGPQHWSGASEAESVDVALALEAIALSAREDRWVTLPSAE</sequence>
<dbReference type="PANTHER" id="PTHR22604">
    <property type="entry name" value="OXIDOREDUCTASES"/>
    <property type="match status" value="1"/>
</dbReference>
<evidence type="ECO:0000313" key="6">
    <source>
        <dbReference type="Proteomes" id="UP001518989"/>
    </source>
</evidence>
<reference evidence="5 6" key="1">
    <citation type="submission" date="2020-09" db="EMBL/GenBank/DDBJ databases">
        <title>Roseomonas.</title>
        <authorList>
            <person name="Zhu W."/>
        </authorList>
    </citation>
    <scope>NUCLEOTIDE SEQUENCE [LARGE SCALE GENOMIC DNA]</scope>
    <source>
        <strain evidence="5 6">573</strain>
    </source>
</reference>
<dbReference type="SUPFAM" id="SSF51735">
    <property type="entry name" value="NAD(P)-binding Rossmann-fold domains"/>
    <property type="match status" value="1"/>
</dbReference>
<dbReference type="InterPro" id="IPR050984">
    <property type="entry name" value="Gfo/Idh/MocA_domain"/>
</dbReference>
<feature type="domain" description="Gfo/Idh/MocA-like oxidoreductase N-terminal" evidence="3">
    <location>
        <begin position="7"/>
        <end position="124"/>
    </location>
</feature>
<dbReference type="InterPro" id="IPR055170">
    <property type="entry name" value="GFO_IDH_MocA-like_dom"/>
</dbReference>
<dbReference type="Pfam" id="PF01408">
    <property type="entry name" value="GFO_IDH_MocA"/>
    <property type="match status" value="1"/>
</dbReference>
<evidence type="ECO:0000313" key="5">
    <source>
        <dbReference type="EMBL" id="MBO1080672.1"/>
    </source>
</evidence>
<dbReference type="RefSeq" id="WP_207418828.1">
    <property type="nucleotide sequence ID" value="NZ_CP061177.1"/>
</dbReference>
<feature type="domain" description="GFO/IDH/MocA-like oxidoreductase" evidence="4">
    <location>
        <begin position="135"/>
        <end position="258"/>
    </location>
</feature>
<dbReference type="Gene3D" id="3.40.50.720">
    <property type="entry name" value="NAD(P)-binding Rossmann-like Domain"/>
    <property type="match status" value="1"/>
</dbReference>
<organism evidence="5 6">
    <name type="scientific">Roseomonas haemaphysalidis</name>
    <dbReference type="NCBI Taxonomy" id="2768162"/>
    <lineage>
        <taxon>Bacteria</taxon>
        <taxon>Pseudomonadati</taxon>
        <taxon>Pseudomonadota</taxon>
        <taxon>Alphaproteobacteria</taxon>
        <taxon>Acetobacterales</taxon>
        <taxon>Roseomonadaceae</taxon>
        <taxon>Roseomonas</taxon>
    </lineage>
</organism>
<evidence type="ECO:0000259" key="4">
    <source>
        <dbReference type="Pfam" id="PF22725"/>
    </source>
</evidence>
<dbReference type="InterPro" id="IPR036291">
    <property type="entry name" value="NAD(P)-bd_dom_sf"/>
</dbReference>
<gene>
    <name evidence="5" type="ORF">IAI61_16630</name>
</gene>
<dbReference type="InterPro" id="IPR000683">
    <property type="entry name" value="Gfo/Idh/MocA-like_OxRdtase_N"/>
</dbReference>
<dbReference type="Gene3D" id="3.30.360.10">
    <property type="entry name" value="Dihydrodipicolinate Reductase, domain 2"/>
    <property type="match status" value="1"/>
</dbReference>
<keyword evidence="2" id="KW-0560">Oxidoreductase</keyword>
<dbReference type="SUPFAM" id="SSF55347">
    <property type="entry name" value="Glyceraldehyde-3-phosphate dehydrogenase-like, C-terminal domain"/>
    <property type="match status" value="1"/>
</dbReference>
<dbReference type="Proteomes" id="UP001518989">
    <property type="component" value="Unassembled WGS sequence"/>
</dbReference>
<protein>
    <submittedName>
        <fullName evidence="5">Gfo/Idh/MocA family oxidoreductase</fullName>
    </submittedName>
</protein>
<comment type="similarity">
    <text evidence="1">Belongs to the Gfo/Idh/MocA family.</text>
</comment>
<proteinExistence type="inferred from homology"/>